<dbReference type="AlphaFoldDB" id="A0AAD7UR23"/>
<name>A0AAD7UR23_9FUNG</name>
<dbReference type="EMBL" id="JARTCD010000127">
    <property type="protein sequence ID" value="KAJ8651969.1"/>
    <property type="molecule type" value="Genomic_DNA"/>
</dbReference>
<reference evidence="1 2" key="1">
    <citation type="submission" date="2023-03" db="EMBL/GenBank/DDBJ databases">
        <title>Genome sequence of Lichtheimia ornata CBS 291.66.</title>
        <authorList>
            <person name="Mohabir J.T."/>
            <person name="Shea T.P."/>
            <person name="Kurbessoian T."/>
            <person name="Berby B."/>
            <person name="Fontaine J."/>
            <person name="Livny J."/>
            <person name="Gnirke A."/>
            <person name="Stajich J.E."/>
            <person name="Cuomo C.A."/>
        </authorList>
    </citation>
    <scope>NUCLEOTIDE SEQUENCE [LARGE SCALE GENOMIC DNA]</scope>
    <source>
        <strain evidence="1">CBS 291.66</strain>
    </source>
</reference>
<organism evidence="1 2">
    <name type="scientific">Lichtheimia ornata</name>
    <dbReference type="NCBI Taxonomy" id="688661"/>
    <lineage>
        <taxon>Eukaryota</taxon>
        <taxon>Fungi</taxon>
        <taxon>Fungi incertae sedis</taxon>
        <taxon>Mucoromycota</taxon>
        <taxon>Mucoromycotina</taxon>
        <taxon>Mucoromycetes</taxon>
        <taxon>Mucorales</taxon>
        <taxon>Lichtheimiaceae</taxon>
        <taxon>Lichtheimia</taxon>
    </lineage>
</organism>
<dbReference type="Proteomes" id="UP001234581">
    <property type="component" value="Unassembled WGS sequence"/>
</dbReference>
<sequence>MRQFLVPTTGKAIRRLATAAGDYVQPHLMFPKYIRSPSIGSTTATMPSIKPPKYEKGDDLTTWTRIYDQIAEMNDSSNKERLGESDPRAIGCVNVNMVNMILDGGCVPCIISKGLADALELELSPVTISVGPSKSVDVRTLYLDVASYNFVVGREAFAQLTIGTDWGHHFWYVLSPQGTMPLNVQYTMIPQDELVMRPRNAFKIVEVVEEDEDADVGWQRSVSPFSKTSHLENVEDIAVRCDDVEEPTSHLVINKEQQDDFEALLDDVQPRQDLQPRDKNALLPVLMKHRGCFGSSYADFTQTDLVTIHIDTGDASPIYRSPYPHMPHSELASLKEELETMVSNGTLVPAMHARFNSRNSG</sequence>
<gene>
    <name evidence="1" type="ORF">O0I10_012459</name>
</gene>
<accession>A0AAD7UR23</accession>
<proteinExistence type="predicted"/>
<keyword evidence="2" id="KW-1185">Reference proteome</keyword>
<comment type="caution">
    <text evidence="1">The sequence shown here is derived from an EMBL/GenBank/DDBJ whole genome shotgun (WGS) entry which is preliminary data.</text>
</comment>
<dbReference type="GeneID" id="83219803"/>
<protein>
    <submittedName>
        <fullName evidence="1">Uncharacterized protein</fullName>
    </submittedName>
</protein>
<dbReference type="RefSeq" id="XP_058336883.1">
    <property type="nucleotide sequence ID" value="XM_058492360.1"/>
</dbReference>
<evidence type="ECO:0000313" key="1">
    <source>
        <dbReference type="EMBL" id="KAJ8651969.1"/>
    </source>
</evidence>
<evidence type="ECO:0000313" key="2">
    <source>
        <dbReference type="Proteomes" id="UP001234581"/>
    </source>
</evidence>